<evidence type="ECO:0000256" key="10">
    <source>
        <dbReference type="ARBA" id="ARBA00023027"/>
    </source>
</evidence>
<feature type="transmembrane region" description="Helical" evidence="13">
    <location>
        <begin position="323"/>
        <end position="342"/>
    </location>
</feature>
<dbReference type="EMBL" id="MF795140">
    <property type="protein sequence ID" value="AUJ23099.1"/>
    <property type="molecule type" value="Genomic_DNA"/>
</dbReference>
<keyword evidence="2 13" id="KW-0813">Transport</keyword>
<dbReference type="AlphaFoldDB" id="A0A2I6C1Q5"/>
<keyword evidence="17" id="KW-0934">Plastid</keyword>
<dbReference type="HAMAP" id="MF_00445">
    <property type="entry name" value="NDH1_NuoN_1"/>
    <property type="match status" value="1"/>
</dbReference>
<feature type="transmembrane region" description="Helical" evidence="13">
    <location>
        <begin position="223"/>
        <end position="244"/>
    </location>
</feature>
<organism evidence="17">
    <name type="scientific">Gymnocarpos przewalskii</name>
    <dbReference type="NCBI Taxonomy" id="157677"/>
    <lineage>
        <taxon>Eukaryota</taxon>
        <taxon>Viridiplantae</taxon>
        <taxon>Streptophyta</taxon>
        <taxon>Embryophyta</taxon>
        <taxon>Tracheophyta</taxon>
        <taxon>Spermatophyta</taxon>
        <taxon>Magnoliopsida</taxon>
        <taxon>eudicotyledons</taxon>
        <taxon>Gunneridae</taxon>
        <taxon>Pentapetalae</taxon>
        <taxon>Caryophyllales</taxon>
        <taxon>Caryophyllaceae</taxon>
        <taxon>Paronychieae</taxon>
        <taxon>Gymnocarpos</taxon>
    </lineage>
</organism>
<name>A0A2I6C1Q5_9CARY</name>
<evidence type="ECO:0000256" key="13">
    <source>
        <dbReference type="HAMAP-Rule" id="MF_00445"/>
    </source>
</evidence>
<geneLocation type="chloroplast" evidence="17"/>
<feature type="transmembrane region" description="Helical" evidence="13">
    <location>
        <begin position="59"/>
        <end position="79"/>
    </location>
</feature>
<feature type="transmembrane region" description="Helical" evidence="13">
    <location>
        <begin position="22"/>
        <end position="47"/>
    </location>
</feature>
<keyword evidence="10 13" id="KW-0520">NAD</keyword>
<evidence type="ECO:0000313" key="16">
    <source>
        <dbReference type="EMBL" id="AUJ23099.1"/>
    </source>
</evidence>
<dbReference type="GO" id="GO:0009535">
    <property type="term" value="C:chloroplast thylakoid membrane"/>
    <property type="evidence" value="ECO:0007669"/>
    <property type="project" value="UniProtKB-SubCell"/>
</dbReference>
<evidence type="ECO:0000256" key="4">
    <source>
        <dbReference type="ARBA" id="ARBA00022692"/>
    </source>
</evidence>
<gene>
    <name evidence="13 17" type="primary">ndhB</name>
    <name evidence="16" type="ORF">CFE68_p065</name>
    <name evidence="17" type="ORF">CFE68_p080</name>
</gene>
<keyword evidence="3 17" id="KW-0150">Chloroplast</keyword>
<proteinExistence type="inferred from homology"/>
<comment type="subunit">
    <text evidence="13">NDH is composed of at least 16 different subunits, 5 of which are encoded in the nucleus.</text>
</comment>
<protein>
    <recommendedName>
        <fullName evidence="13">NAD(P)H-quinone oxidoreductase subunit 2, chloroplastic</fullName>
        <ecNumber evidence="13">7.1.1.-</ecNumber>
    </recommendedName>
    <alternativeName>
        <fullName evidence="13">NAD(P)H dehydrogenase, subunit 2</fullName>
    </alternativeName>
    <alternativeName>
        <fullName evidence="13">NADH-plastoquinone oxidoreductase subunit 2</fullName>
    </alternativeName>
</protein>
<keyword evidence="11 13" id="KW-0793">Thylakoid</keyword>
<dbReference type="Pfam" id="PF00361">
    <property type="entry name" value="Proton_antipo_M"/>
    <property type="match status" value="1"/>
</dbReference>
<evidence type="ECO:0000256" key="2">
    <source>
        <dbReference type="ARBA" id="ARBA00022448"/>
    </source>
</evidence>
<comment type="similarity">
    <text evidence="13">Belongs to the complex I subunit 2 family.</text>
</comment>
<comment type="catalytic activity">
    <reaction evidence="13">
        <text>a plastoquinone + NADPH + (n+1) H(+)(in) = a plastoquinol + NADP(+) + n H(+)(out)</text>
        <dbReference type="Rhea" id="RHEA:42612"/>
        <dbReference type="Rhea" id="RHEA-COMP:9561"/>
        <dbReference type="Rhea" id="RHEA-COMP:9562"/>
        <dbReference type="ChEBI" id="CHEBI:15378"/>
        <dbReference type="ChEBI" id="CHEBI:17757"/>
        <dbReference type="ChEBI" id="CHEBI:57783"/>
        <dbReference type="ChEBI" id="CHEBI:58349"/>
        <dbReference type="ChEBI" id="CHEBI:62192"/>
    </reaction>
</comment>
<keyword evidence="7 13" id="KW-0618">Plastoquinone</keyword>
<comment type="catalytic activity">
    <reaction evidence="13">
        <text>a plastoquinone + NADH + (n+1) H(+)(in) = a plastoquinol + NAD(+) + n H(+)(out)</text>
        <dbReference type="Rhea" id="RHEA:42608"/>
        <dbReference type="Rhea" id="RHEA-COMP:9561"/>
        <dbReference type="Rhea" id="RHEA-COMP:9562"/>
        <dbReference type="ChEBI" id="CHEBI:15378"/>
        <dbReference type="ChEBI" id="CHEBI:17757"/>
        <dbReference type="ChEBI" id="CHEBI:57540"/>
        <dbReference type="ChEBI" id="CHEBI:57945"/>
        <dbReference type="ChEBI" id="CHEBI:62192"/>
    </reaction>
</comment>
<dbReference type="GO" id="GO:0008137">
    <property type="term" value="F:NADH dehydrogenase (ubiquinone) activity"/>
    <property type="evidence" value="ECO:0007669"/>
    <property type="project" value="InterPro"/>
</dbReference>
<feature type="transmembrane region" description="Helical" evidence="13">
    <location>
        <begin position="126"/>
        <end position="143"/>
    </location>
</feature>
<feature type="transmembrane region" description="Helical" evidence="13">
    <location>
        <begin position="427"/>
        <end position="448"/>
    </location>
</feature>
<accession>A0A2I6C1Q5</accession>
<dbReference type="EC" id="7.1.1.-" evidence="13"/>
<feature type="transmembrane region" description="Helical" evidence="13">
    <location>
        <begin position="296"/>
        <end position="316"/>
    </location>
</feature>
<dbReference type="GO" id="GO:0042773">
    <property type="term" value="P:ATP synthesis coupled electron transport"/>
    <property type="evidence" value="ECO:0007669"/>
    <property type="project" value="InterPro"/>
</dbReference>
<dbReference type="Pfam" id="PF19530">
    <property type="entry name" value="Ndh2_N"/>
    <property type="match status" value="1"/>
</dbReference>
<dbReference type="EMBL" id="MF795140">
    <property type="protein sequence ID" value="AUJ23114.1"/>
    <property type="molecule type" value="Genomic_DNA"/>
</dbReference>
<feature type="domain" description="NADH:quinone oxidoreductase/Mrp antiporter transmembrane" evidence="14">
    <location>
        <begin position="146"/>
        <end position="443"/>
    </location>
</feature>
<keyword evidence="8 13" id="KW-1278">Translocase</keyword>
<reference evidence="17" key="1">
    <citation type="submission" date="2017-08" db="EMBL/GenBank/DDBJ databases">
        <authorList>
            <person name="de Groot N.N."/>
        </authorList>
    </citation>
    <scope>NUCLEOTIDE SEQUENCE</scope>
</reference>
<evidence type="ECO:0000256" key="5">
    <source>
        <dbReference type="ARBA" id="ARBA00022719"/>
    </source>
</evidence>
<feature type="transmembrane region" description="Helical" evidence="13">
    <location>
        <begin position="393"/>
        <end position="415"/>
    </location>
</feature>
<evidence type="ECO:0000256" key="11">
    <source>
        <dbReference type="ARBA" id="ARBA00023078"/>
    </source>
</evidence>
<dbReference type="PRINTS" id="PR01434">
    <property type="entry name" value="NADHDHGNASE5"/>
</dbReference>
<dbReference type="NCBIfam" id="TIGR01770">
    <property type="entry name" value="NDH_I_N"/>
    <property type="match status" value="1"/>
</dbReference>
<comment type="subcellular location">
    <subcellularLocation>
        <location evidence="1">Membrane</location>
        <topology evidence="1">Multi-pass membrane protein</topology>
    </subcellularLocation>
    <subcellularLocation>
        <location evidence="13">Plastid</location>
        <location evidence="13">Chloroplast thylakoid membrane</location>
        <topology evidence="13">Multi-pass membrane protein</topology>
    </subcellularLocation>
</comment>
<evidence type="ECO:0000256" key="1">
    <source>
        <dbReference type="ARBA" id="ARBA00004141"/>
    </source>
</evidence>
<evidence type="ECO:0000256" key="12">
    <source>
        <dbReference type="ARBA" id="ARBA00023136"/>
    </source>
</evidence>
<comment type="function">
    <text evidence="13">NDH shuttles electrons from NAD(P)H:plastoquinone, via FMN and iron-sulfur (Fe-S) centers, to quinones in the photosynthetic chain and possibly in a chloroplast respiratory chain. The immediate electron acceptor for the enzyme in this species is believed to be plastoquinone. Couples the redox reaction to proton translocation, and thus conserves the redox energy in a proton gradient.</text>
</comment>
<feature type="transmembrane region" description="Helical" evidence="13">
    <location>
        <begin position="99"/>
        <end position="119"/>
    </location>
</feature>
<dbReference type="GO" id="GO:0016655">
    <property type="term" value="F:oxidoreductase activity, acting on NAD(P)H, quinone or similar compound as acceptor"/>
    <property type="evidence" value="ECO:0007669"/>
    <property type="project" value="UniProtKB-UniRule"/>
</dbReference>
<feature type="domain" description="NAD(P)H-quinone oxidoreductase subunit 2 N-terminal" evidence="15">
    <location>
        <begin position="18"/>
        <end position="117"/>
    </location>
</feature>
<sequence length="510" mass="56803">MIWHVQNENFILDSTRIFMKAFHLLLFDGSFIFPECILIFGLIFLLMIDSTSDQKDIPWLYFICSISLVMSITALLFRWREEPMISFSGNFQTNNFNEIFQFLILLCSTLCIPLSVEYIECTEMALTEFLLFVLTATLGGMFLCGANDLITIFVALECFSLCSYLLSGYTKKDVRSNEATTKYLLMGGTSSSILVHGFSWLYGSSGGEIELQEIVNGLINTQMYNSPGISIALIFITVGIGFKLSPAPSHQWTPDVYEGSPTPVVAFLSVTSKVAASALATRIFDIPFYFSSNEWHLLLEILAILSMILGNLIAITQTSMKRMLAYSSIGQIGYVIIGIIVGDANDGYASMITYMLFYISMNLGTFACIVLFGLRTGTDNIRDYAGLYTKDPFLALSLVLCLLSLGGIPPLAGFFGKLYLFWCGWQAGLYLLVLIGLLTSVLSIYYYLKIIKLLMTGRNQEITPHVRNYRRSPLRSKNSIELSMIVCVIASTIPGISMNPIIAIAQDTLF</sequence>
<evidence type="ECO:0000259" key="14">
    <source>
        <dbReference type="Pfam" id="PF00361"/>
    </source>
</evidence>
<dbReference type="GO" id="GO:0048038">
    <property type="term" value="F:quinone binding"/>
    <property type="evidence" value="ECO:0007669"/>
    <property type="project" value="UniProtKB-KW"/>
</dbReference>
<keyword evidence="5 13" id="KW-0874">Quinone</keyword>
<dbReference type="NCBIfam" id="NF002701">
    <property type="entry name" value="PRK02504.1"/>
    <property type="match status" value="1"/>
</dbReference>
<evidence type="ECO:0000256" key="8">
    <source>
        <dbReference type="ARBA" id="ARBA00022967"/>
    </source>
</evidence>
<dbReference type="GeneID" id="35655676"/>
<dbReference type="GeneID" id="35655710"/>
<evidence type="ECO:0000256" key="7">
    <source>
        <dbReference type="ARBA" id="ARBA00022957"/>
    </source>
</evidence>
<keyword evidence="6 13" id="KW-0521">NADP</keyword>
<dbReference type="PANTHER" id="PTHR22773">
    <property type="entry name" value="NADH DEHYDROGENASE"/>
    <property type="match status" value="1"/>
</dbReference>
<evidence type="ECO:0000256" key="9">
    <source>
        <dbReference type="ARBA" id="ARBA00022989"/>
    </source>
</evidence>
<dbReference type="InterPro" id="IPR001750">
    <property type="entry name" value="ND/Mrp_TM"/>
</dbReference>
<feature type="transmembrane region" description="Helical" evidence="13">
    <location>
        <begin position="348"/>
        <end position="372"/>
    </location>
</feature>
<evidence type="ECO:0000259" key="15">
    <source>
        <dbReference type="Pfam" id="PF19530"/>
    </source>
</evidence>
<evidence type="ECO:0000256" key="3">
    <source>
        <dbReference type="ARBA" id="ARBA00022528"/>
    </source>
</evidence>
<feature type="transmembrane region" description="Helical" evidence="13">
    <location>
        <begin position="480"/>
        <end position="505"/>
    </location>
</feature>
<evidence type="ECO:0000256" key="6">
    <source>
        <dbReference type="ARBA" id="ARBA00022857"/>
    </source>
</evidence>
<keyword evidence="4 13" id="KW-0812">Transmembrane</keyword>
<evidence type="ECO:0000313" key="17">
    <source>
        <dbReference type="EMBL" id="AUJ23114.1"/>
    </source>
</evidence>
<keyword evidence="9 13" id="KW-1133">Transmembrane helix</keyword>
<keyword evidence="12 13" id="KW-0472">Membrane</keyword>
<dbReference type="InterPro" id="IPR045693">
    <property type="entry name" value="Ndh2_N"/>
</dbReference>
<dbReference type="GO" id="GO:0019684">
    <property type="term" value="P:photosynthesis, light reaction"/>
    <property type="evidence" value="ECO:0007669"/>
    <property type="project" value="UniProtKB-UniRule"/>
</dbReference>
<dbReference type="RefSeq" id="YP_009456524.1">
    <property type="nucleotide sequence ID" value="NC_036812.1"/>
</dbReference>
<dbReference type="RefSeq" id="YP_009456509.1">
    <property type="nucleotide sequence ID" value="NC_036812.1"/>
</dbReference>
<dbReference type="InterPro" id="IPR010096">
    <property type="entry name" value="NADH-Q_OxRdtase_suN/2"/>
</dbReference>